<accession>A0A414U4N1</accession>
<evidence type="ECO:0000256" key="4">
    <source>
        <dbReference type="ARBA" id="ARBA00023139"/>
    </source>
</evidence>
<dbReference type="Proteomes" id="UP000292665">
    <property type="component" value="Unassembled WGS sequence"/>
</dbReference>
<comment type="caution">
    <text evidence="6">The sequence shown here is derived from an EMBL/GenBank/DDBJ whole genome shotgun (WGS) entry which is preliminary data.</text>
</comment>
<reference evidence="6 7" key="1">
    <citation type="journal article" date="2019" name="Science, e1252229">
        <title>Invertible promoters mediate bacterial phase variation, antibiotic resistance, and host adaptation in the gut.</title>
        <authorList>
            <person name="Jiang X."/>
            <person name="Hall A.B."/>
            <person name="Arthur T.D."/>
            <person name="Plichta D.R."/>
            <person name="Covington C.T."/>
            <person name="Poyet M."/>
            <person name="Crothers J."/>
            <person name="Moses P.L."/>
            <person name="Tolonen A.C."/>
            <person name="Vlamakis H."/>
            <person name="Alm E.J."/>
            <person name="Xavier R.J."/>
        </authorList>
    </citation>
    <scope>NUCLEOTIDE SEQUENCE [LARGE SCALE GENOMIC DNA]</scope>
    <source>
        <strain evidence="7">aa_0143</strain>
    </source>
</reference>
<protein>
    <submittedName>
        <fullName evidence="6">Carbohydrate ABC transporter substrate-binding protein</fullName>
    </submittedName>
</protein>
<dbReference type="SUPFAM" id="SSF53850">
    <property type="entry name" value="Periplasmic binding protein-like II"/>
    <property type="match status" value="1"/>
</dbReference>
<evidence type="ECO:0000256" key="5">
    <source>
        <dbReference type="ARBA" id="ARBA00023288"/>
    </source>
</evidence>
<dbReference type="GeneID" id="97327963"/>
<dbReference type="InterPro" id="IPR006059">
    <property type="entry name" value="SBP"/>
</dbReference>
<evidence type="ECO:0000256" key="1">
    <source>
        <dbReference type="ARBA" id="ARBA00022475"/>
    </source>
</evidence>
<proteinExistence type="predicted"/>
<dbReference type="PANTHER" id="PTHR43649">
    <property type="entry name" value="ARABINOSE-BINDING PROTEIN-RELATED"/>
    <property type="match status" value="1"/>
</dbReference>
<organism evidence="6 7">
    <name type="scientific">[Ruminococcus] torques</name>
    <dbReference type="NCBI Taxonomy" id="33039"/>
    <lineage>
        <taxon>Bacteria</taxon>
        <taxon>Bacillati</taxon>
        <taxon>Bacillota</taxon>
        <taxon>Clostridia</taxon>
        <taxon>Lachnospirales</taxon>
        <taxon>Lachnospiraceae</taxon>
        <taxon>Mediterraneibacter</taxon>
    </lineage>
</organism>
<gene>
    <name evidence="6" type="ORF">EAI93_05970</name>
</gene>
<dbReference type="InterPro" id="IPR022387">
    <property type="entry name" value="Bind_CPR0540"/>
</dbReference>
<dbReference type="Pfam" id="PF01547">
    <property type="entry name" value="SBP_bac_1"/>
    <property type="match status" value="1"/>
</dbReference>
<keyword evidence="5" id="KW-0449">Lipoprotein</keyword>
<evidence type="ECO:0000313" key="6">
    <source>
        <dbReference type="EMBL" id="RYS80599.1"/>
    </source>
</evidence>
<dbReference type="RefSeq" id="WP_004847297.1">
    <property type="nucleotide sequence ID" value="NZ_CATVPX010000001.1"/>
</dbReference>
<keyword evidence="2" id="KW-0732">Signal</keyword>
<evidence type="ECO:0000256" key="3">
    <source>
        <dbReference type="ARBA" id="ARBA00023136"/>
    </source>
</evidence>
<dbReference type="PANTHER" id="PTHR43649:SF33">
    <property type="entry name" value="POLYGALACTURONAN_RHAMNOGALACTURONAN-BINDING PROTEIN YTCQ"/>
    <property type="match status" value="1"/>
</dbReference>
<dbReference type="EMBL" id="RCYR01000008">
    <property type="protein sequence ID" value="RYS80599.1"/>
    <property type="molecule type" value="Genomic_DNA"/>
</dbReference>
<keyword evidence="4" id="KW-0564">Palmitate</keyword>
<name>A0A414U4N1_9FIRM</name>
<evidence type="ECO:0000256" key="2">
    <source>
        <dbReference type="ARBA" id="ARBA00022729"/>
    </source>
</evidence>
<dbReference type="AlphaFoldDB" id="A0A414U4N1"/>
<sequence length="473" mass="52236">MGIEKLSDFVYSKTKRNKSLNKGGPTIMKKKKLISLLLVASMAFSLAACGSSGGDDKDADKGGDEKTLKVAAVETAYGADMWKEVCSAFEKSHEGVKVELTIDKKLEDVINPQMKSGEYPDVILRAVGAESGITETFVKDNNLVDLTDVLDMTVPGEEVTVGDKILPGFVENTITNPYGDGKTYLMPMFYGPCGLFYNAGLFEEKGWDVPTTWDEMWALGDKAKEEGIALFTYPTTGYFDAFFYALMHETMGDDFSKALTYEDGIWDTEGAKQAFDIVAKLATYTEKTTPANANDNDFRKNQQLVLDNKALFMPNGNWVIGEMEDAPKADGFEWGFTALPAVKEGGERASYTFFEQIWMPAEAKEQDLGKEFIAYLYSDEAAKIFFDKGGAVQPIEGMSDMITDDNTKLYYSIYDTGAVAVMDAFAATEPIEGLTTRSTFFDPVNSLVTGDKTEQDWIDQIKADSAKFHEALK</sequence>
<keyword evidence="1" id="KW-1003">Cell membrane</keyword>
<keyword evidence="3" id="KW-0472">Membrane</keyword>
<dbReference type="NCBIfam" id="TIGR03850">
    <property type="entry name" value="bind_CPR_0540"/>
    <property type="match status" value="1"/>
</dbReference>
<dbReference type="Gene3D" id="3.40.190.10">
    <property type="entry name" value="Periplasmic binding protein-like II"/>
    <property type="match status" value="1"/>
</dbReference>
<dbReference type="InterPro" id="IPR050490">
    <property type="entry name" value="Bact_solute-bd_prot1"/>
</dbReference>
<evidence type="ECO:0000313" key="7">
    <source>
        <dbReference type="Proteomes" id="UP000292665"/>
    </source>
</evidence>